<keyword evidence="2" id="KW-0813">Transport</keyword>
<feature type="non-terminal residue" evidence="11">
    <location>
        <position position="1"/>
    </location>
</feature>
<keyword evidence="4" id="KW-0997">Cell inner membrane</keyword>
<evidence type="ECO:0000256" key="4">
    <source>
        <dbReference type="ARBA" id="ARBA00022519"/>
    </source>
</evidence>
<dbReference type="GO" id="GO:0015192">
    <property type="term" value="F:L-phenylalanine transmembrane transporter activity"/>
    <property type="evidence" value="ECO:0007669"/>
    <property type="project" value="TreeGrafter"/>
</dbReference>
<dbReference type="InterPro" id="IPR001851">
    <property type="entry name" value="ABC_transp_permease"/>
</dbReference>
<accession>A0A537JNL4</accession>
<sequence>ATAFTSPLPLGILLFALVLVFLGAMSFSAVLGVAIERVAYKPLRNAGRLAPLISALGVSVFLENGTMNTVGPRPRFFPDLFPTNMISIFGLSFANKQLIILVVAALLMVWLHYLINYTFFGLAVRATAEDKDAASLMGVDIDRVIAMVFVIGPALGGAAGVLVAMLYGVVVWNMGFLAGIKAFTAAVLGGIGNIPGAMLGGLALGLVETFGAGYLPILTHGVIGPEYKDIFAFAILIVILVFRPMGILGERVAR</sequence>
<keyword evidence="3" id="KW-1003">Cell membrane</keyword>
<feature type="transmembrane region" description="Helical" evidence="10">
    <location>
        <begin position="98"/>
        <end position="124"/>
    </location>
</feature>
<evidence type="ECO:0000256" key="1">
    <source>
        <dbReference type="ARBA" id="ARBA00004651"/>
    </source>
</evidence>
<dbReference type="GO" id="GO:0015808">
    <property type="term" value="P:L-alanine transport"/>
    <property type="evidence" value="ECO:0007669"/>
    <property type="project" value="TreeGrafter"/>
</dbReference>
<dbReference type="GO" id="GO:0042941">
    <property type="term" value="P:D-alanine transmembrane transport"/>
    <property type="evidence" value="ECO:0007669"/>
    <property type="project" value="TreeGrafter"/>
</dbReference>
<dbReference type="PANTHER" id="PTHR11795:SF371">
    <property type="entry name" value="HIGH-AFFINITY BRANCHED-CHAIN AMINO ACID TRANSPORT SYSTEM PERMEASE PROTEIN LIVH"/>
    <property type="match status" value="1"/>
</dbReference>
<dbReference type="CDD" id="cd06582">
    <property type="entry name" value="TM_PBP1_LivH_like"/>
    <property type="match status" value="1"/>
</dbReference>
<proteinExistence type="inferred from homology"/>
<evidence type="ECO:0000256" key="5">
    <source>
        <dbReference type="ARBA" id="ARBA00022692"/>
    </source>
</evidence>
<feature type="transmembrane region" description="Helical" evidence="10">
    <location>
        <begin position="12"/>
        <end position="34"/>
    </location>
</feature>
<dbReference type="GO" id="GO:0005304">
    <property type="term" value="F:L-valine transmembrane transporter activity"/>
    <property type="evidence" value="ECO:0007669"/>
    <property type="project" value="TreeGrafter"/>
</dbReference>
<dbReference type="GO" id="GO:0005886">
    <property type="term" value="C:plasma membrane"/>
    <property type="evidence" value="ECO:0007669"/>
    <property type="project" value="UniProtKB-SubCell"/>
</dbReference>
<evidence type="ECO:0000256" key="8">
    <source>
        <dbReference type="ARBA" id="ARBA00023136"/>
    </source>
</evidence>
<comment type="similarity">
    <text evidence="9">Belongs to the binding-protein-dependent transport system permease family. LivHM subfamily.</text>
</comment>
<evidence type="ECO:0000256" key="2">
    <source>
        <dbReference type="ARBA" id="ARBA00022448"/>
    </source>
</evidence>
<evidence type="ECO:0000256" key="7">
    <source>
        <dbReference type="ARBA" id="ARBA00022989"/>
    </source>
</evidence>
<reference evidence="11 12" key="1">
    <citation type="journal article" date="2019" name="Nat. Microbiol.">
        <title>Mediterranean grassland soil C-N compound turnover is dependent on rainfall and depth, and is mediated by genomically divergent microorganisms.</title>
        <authorList>
            <person name="Diamond S."/>
            <person name="Andeer P.F."/>
            <person name="Li Z."/>
            <person name="Crits-Christoph A."/>
            <person name="Burstein D."/>
            <person name="Anantharaman K."/>
            <person name="Lane K.R."/>
            <person name="Thomas B.C."/>
            <person name="Pan C."/>
            <person name="Northen T.R."/>
            <person name="Banfield J.F."/>
        </authorList>
    </citation>
    <scope>NUCLEOTIDE SEQUENCE [LARGE SCALE GENOMIC DNA]</scope>
    <source>
        <strain evidence="11">NP_7</strain>
    </source>
</reference>
<dbReference type="Pfam" id="PF02653">
    <property type="entry name" value="BPD_transp_2"/>
    <property type="match status" value="1"/>
</dbReference>
<comment type="caution">
    <text evidence="11">The sequence shown here is derived from an EMBL/GenBank/DDBJ whole genome shotgun (WGS) entry which is preliminary data.</text>
</comment>
<keyword evidence="8 10" id="KW-0472">Membrane</keyword>
<comment type="subcellular location">
    <subcellularLocation>
        <location evidence="1">Cell membrane</location>
        <topology evidence="1">Multi-pass membrane protein</topology>
    </subcellularLocation>
</comment>
<evidence type="ECO:0000256" key="3">
    <source>
        <dbReference type="ARBA" id="ARBA00022475"/>
    </source>
</evidence>
<dbReference type="Proteomes" id="UP000320048">
    <property type="component" value="Unassembled WGS sequence"/>
</dbReference>
<evidence type="ECO:0000256" key="10">
    <source>
        <dbReference type="SAM" id="Phobius"/>
    </source>
</evidence>
<keyword evidence="5 10" id="KW-0812">Transmembrane</keyword>
<dbReference type="PANTHER" id="PTHR11795">
    <property type="entry name" value="BRANCHED-CHAIN AMINO ACID TRANSPORT SYSTEM PERMEASE PROTEIN LIVH"/>
    <property type="match status" value="1"/>
</dbReference>
<protein>
    <submittedName>
        <fullName evidence="11">Branched-chain amino acid ABC transporter permease</fullName>
    </submittedName>
</protein>
<dbReference type="GO" id="GO:0015190">
    <property type="term" value="F:L-leucine transmembrane transporter activity"/>
    <property type="evidence" value="ECO:0007669"/>
    <property type="project" value="TreeGrafter"/>
</dbReference>
<dbReference type="AlphaFoldDB" id="A0A537JNL4"/>
<organism evidence="11 12">
    <name type="scientific">Candidatus Segetimicrobium genomatis</name>
    <dbReference type="NCBI Taxonomy" id="2569760"/>
    <lineage>
        <taxon>Bacteria</taxon>
        <taxon>Bacillati</taxon>
        <taxon>Candidatus Sysuimicrobiota</taxon>
        <taxon>Candidatus Sysuimicrobiia</taxon>
        <taxon>Candidatus Sysuimicrobiales</taxon>
        <taxon>Candidatus Segetimicrobiaceae</taxon>
        <taxon>Candidatus Segetimicrobium</taxon>
    </lineage>
</organism>
<dbReference type="EMBL" id="VBAO01000013">
    <property type="protein sequence ID" value="TMI84882.1"/>
    <property type="molecule type" value="Genomic_DNA"/>
</dbReference>
<gene>
    <name evidence="11" type="ORF">E6H04_00515</name>
</gene>
<dbReference type="InterPro" id="IPR052157">
    <property type="entry name" value="BCAA_transport_permease"/>
</dbReference>
<feature type="transmembrane region" description="Helical" evidence="10">
    <location>
        <begin position="198"/>
        <end position="218"/>
    </location>
</feature>
<evidence type="ECO:0000256" key="6">
    <source>
        <dbReference type="ARBA" id="ARBA00022970"/>
    </source>
</evidence>
<evidence type="ECO:0000313" key="12">
    <source>
        <dbReference type="Proteomes" id="UP000320048"/>
    </source>
</evidence>
<evidence type="ECO:0000313" key="11">
    <source>
        <dbReference type="EMBL" id="TMI84882.1"/>
    </source>
</evidence>
<feature type="transmembrane region" description="Helical" evidence="10">
    <location>
        <begin position="230"/>
        <end position="249"/>
    </location>
</feature>
<name>A0A537JNL4_9BACT</name>
<dbReference type="GO" id="GO:0015188">
    <property type="term" value="F:L-isoleucine transmembrane transporter activity"/>
    <property type="evidence" value="ECO:0007669"/>
    <property type="project" value="TreeGrafter"/>
</dbReference>
<evidence type="ECO:0000256" key="9">
    <source>
        <dbReference type="ARBA" id="ARBA00037998"/>
    </source>
</evidence>
<keyword evidence="6" id="KW-0029">Amino-acid transport</keyword>
<keyword evidence="7 10" id="KW-1133">Transmembrane helix</keyword>
<feature type="transmembrane region" description="Helical" evidence="10">
    <location>
        <begin position="144"/>
        <end position="164"/>
    </location>
</feature>
<feature type="transmembrane region" description="Helical" evidence="10">
    <location>
        <begin position="170"/>
        <end position="191"/>
    </location>
</feature>
<dbReference type="GO" id="GO:1903806">
    <property type="term" value="P:L-isoleucine import across plasma membrane"/>
    <property type="evidence" value="ECO:0007669"/>
    <property type="project" value="TreeGrafter"/>
</dbReference>